<sequence>MGHSGWPLGAVWSLDDSKLGQNSRVFECLRHAHFSIGFEHNILDQEDRKHFLSVSFSPDGRYLAYGGDNNKITPDNLMLLRKKLNPSLRCYLSSTSEDYQSELLSFLNIDTTNSFAHPGGDGIVEDGDNDPHVDFFSPSQCSLTPAPSDPSKKRRLRNIFSALSVLRAPSLVSARANSKPTAHTTEGKVGGEEDGKDVEIPQCSAIITPCAAEENNDKGKHRNELLAATETTPPDGPSPTASPPPSLTALTIASRGNS</sequence>
<feature type="compositionally biased region" description="Polar residues" evidence="1">
    <location>
        <begin position="175"/>
        <end position="184"/>
    </location>
</feature>
<dbReference type="EMBL" id="KV448933">
    <property type="protein sequence ID" value="OAX32720.1"/>
    <property type="molecule type" value="Genomic_DNA"/>
</dbReference>
<keyword evidence="3" id="KW-1185">Reference proteome</keyword>
<dbReference type="InParanoid" id="A0A1B7MJE4"/>
<protein>
    <recommendedName>
        <fullName evidence="4">WD40 repeat-like protein</fullName>
    </recommendedName>
</protein>
<dbReference type="SUPFAM" id="SSF82171">
    <property type="entry name" value="DPP6 N-terminal domain-like"/>
    <property type="match status" value="1"/>
</dbReference>
<proteinExistence type="predicted"/>
<feature type="compositionally biased region" description="Basic and acidic residues" evidence="1">
    <location>
        <begin position="215"/>
        <end position="224"/>
    </location>
</feature>
<name>A0A1B7MJE4_9AGAM</name>
<feature type="region of interest" description="Disordered" evidence="1">
    <location>
        <begin position="209"/>
        <end position="258"/>
    </location>
</feature>
<feature type="compositionally biased region" description="Basic and acidic residues" evidence="1">
    <location>
        <begin position="185"/>
        <end position="197"/>
    </location>
</feature>
<evidence type="ECO:0000313" key="3">
    <source>
        <dbReference type="Proteomes" id="UP000092154"/>
    </source>
</evidence>
<accession>A0A1B7MJE4</accession>
<feature type="region of interest" description="Disordered" evidence="1">
    <location>
        <begin position="172"/>
        <end position="197"/>
    </location>
</feature>
<dbReference type="OrthoDB" id="10251741at2759"/>
<gene>
    <name evidence="2" type="ORF">K503DRAFT_869992</name>
</gene>
<dbReference type="AlphaFoldDB" id="A0A1B7MJE4"/>
<dbReference type="Proteomes" id="UP000092154">
    <property type="component" value="Unassembled WGS sequence"/>
</dbReference>
<evidence type="ECO:0000256" key="1">
    <source>
        <dbReference type="SAM" id="MobiDB-lite"/>
    </source>
</evidence>
<organism evidence="2 3">
    <name type="scientific">Rhizopogon vinicolor AM-OR11-026</name>
    <dbReference type="NCBI Taxonomy" id="1314800"/>
    <lineage>
        <taxon>Eukaryota</taxon>
        <taxon>Fungi</taxon>
        <taxon>Dikarya</taxon>
        <taxon>Basidiomycota</taxon>
        <taxon>Agaricomycotina</taxon>
        <taxon>Agaricomycetes</taxon>
        <taxon>Agaricomycetidae</taxon>
        <taxon>Boletales</taxon>
        <taxon>Suillineae</taxon>
        <taxon>Rhizopogonaceae</taxon>
        <taxon>Rhizopogon</taxon>
    </lineage>
</organism>
<reference evidence="2 3" key="1">
    <citation type="submission" date="2016-06" db="EMBL/GenBank/DDBJ databases">
        <title>Comparative genomics of the ectomycorrhizal sister species Rhizopogon vinicolor and Rhizopogon vesiculosus (Basidiomycota: Boletales) reveals a divergence of the mating type B locus.</title>
        <authorList>
            <consortium name="DOE Joint Genome Institute"/>
            <person name="Mujic A.B."/>
            <person name="Kuo A."/>
            <person name="Tritt A."/>
            <person name="Lipzen A."/>
            <person name="Chen C."/>
            <person name="Johnson J."/>
            <person name="Sharma A."/>
            <person name="Barry K."/>
            <person name="Grigoriev I.V."/>
            <person name="Spatafora J.W."/>
        </authorList>
    </citation>
    <scope>NUCLEOTIDE SEQUENCE [LARGE SCALE GENOMIC DNA]</scope>
    <source>
        <strain evidence="2 3">AM-OR11-026</strain>
    </source>
</reference>
<evidence type="ECO:0000313" key="2">
    <source>
        <dbReference type="EMBL" id="OAX32720.1"/>
    </source>
</evidence>
<evidence type="ECO:0008006" key="4">
    <source>
        <dbReference type="Google" id="ProtNLM"/>
    </source>
</evidence>
<feature type="compositionally biased region" description="Pro residues" evidence="1">
    <location>
        <begin position="234"/>
        <end position="246"/>
    </location>
</feature>